<feature type="transmembrane region" description="Helical" evidence="1">
    <location>
        <begin position="9"/>
        <end position="32"/>
    </location>
</feature>
<dbReference type="GO" id="GO:0090313">
    <property type="term" value="P:regulation of protein targeting to membrane"/>
    <property type="evidence" value="ECO:0007669"/>
    <property type="project" value="TreeGrafter"/>
</dbReference>
<comment type="caution">
    <text evidence="2">The sequence shown here is derived from an EMBL/GenBank/DDBJ whole genome shotgun (WGS) entry which is preliminary data.</text>
</comment>
<proteinExistence type="predicted"/>
<dbReference type="GO" id="GO:0005886">
    <property type="term" value="C:plasma membrane"/>
    <property type="evidence" value="ECO:0007669"/>
    <property type="project" value="TreeGrafter"/>
</dbReference>
<dbReference type="eggNOG" id="COG2982">
    <property type="taxonomic scope" value="Bacteria"/>
</dbReference>
<keyword evidence="1" id="KW-0812">Transmembrane</keyword>
<dbReference type="PANTHER" id="PTHR30441">
    <property type="entry name" value="DUF748 DOMAIN-CONTAINING PROTEIN"/>
    <property type="match status" value="1"/>
</dbReference>
<dbReference type="Proteomes" id="UP000030111">
    <property type="component" value="Unassembled WGS sequence"/>
</dbReference>
<keyword evidence="3" id="KW-1185">Reference proteome</keyword>
<keyword evidence="1" id="KW-1133">Transmembrane helix</keyword>
<dbReference type="EMBL" id="JRLY01000027">
    <property type="protein sequence ID" value="KGO91060.1"/>
    <property type="molecule type" value="Genomic_DNA"/>
</dbReference>
<accession>A0A0A2MS33</accession>
<reference evidence="2 3" key="1">
    <citation type="submission" date="2013-09" db="EMBL/GenBank/DDBJ databases">
        <authorList>
            <person name="Zeng Z."/>
            <person name="Chen C."/>
        </authorList>
    </citation>
    <scope>NUCLEOTIDE SEQUENCE [LARGE SCALE GENOMIC DNA]</scope>
    <source>
        <strain evidence="2 3">WB 4.1-42</strain>
    </source>
</reference>
<evidence type="ECO:0000313" key="2">
    <source>
        <dbReference type="EMBL" id="KGO91060.1"/>
    </source>
</evidence>
<organism evidence="2 3">
    <name type="scientific">Flavobacterium subsaxonicum WB 4.1-42 = DSM 21790</name>
    <dbReference type="NCBI Taxonomy" id="1121898"/>
    <lineage>
        <taxon>Bacteria</taxon>
        <taxon>Pseudomonadati</taxon>
        <taxon>Bacteroidota</taxon>
        <taxon>Flavobacteriia</taxon>
        <taxon>Flavobacteriales</taxon>
        <taxon>Flavobacteriaceae</taxon>
        <taxon>Flavobacterium</taxon>
    </lineage>
</organism>
<evidence type="ECO:0000256" key="1">
    <source>
        <dbReference type="SAM" id="Phobius"/>
    </source>
</evidence>
<dbReference type="InterPro" id="IPR052894">
    <property type="entry name" value="AsmA-related"/>
</dbReference>
<evidence type="ECO:0000313" key="3">
    <source>
        <dbReference type="Proteomes" id="UP000030111"/>
    </source>
</evidence>
<dbReference type="PANTHER" id="PTHR30441:SF8">
    <property type="entry name" value="DUF748 DOMAIN-CONTAINING PROTEIN"/>
    <property type="match status" value="1"/>
</dbReference>
<gene>
    <name evidence="2" type="ORF">Q766_19845</name>
</gene>
<name>A0A0A2MS33_9FLAO</name>
<dbReference type="AlphaFoldDB" id="A0A0A2MS33"/>
<sequence length="807" mass="90018">MHLPRWARIIFRGIFAIILLIIFAYIGLAWYINTHKKEVLASVTASLNDGITGSLTIGKMETTFLEGFPRVSLRLENVVLRDSLYPTHNRTLLTAGRAEVAINTLALVRGAIEIKKIAISNAVIDLFTDVNGYSNTAIFAKKKTTDKSSGGGGFPELRKLTLDNVSFTADNKKTNKLYKFKVNDLDATIDYNSDGWEAGVDLEGSAQRMAFNTKRGSFIKDKSLDGRFDIIYNEDEGFLTFEKNRLDIGGERFQIAAKLGVGESSKFTINIENNDILWSKAAKLLSPNITEKLMMFDLVQPIAVTCDLVGDFNSAGDPLIYVTAQIKDNVLTTPGGDVTNCNFTGVFNNQNDRKQECTDANSAIILTNFSGTYANLPFVMKKASILNLDNPIALGDFTSNFEMKNLIGLVDADLLKFTNGTASVKVNFRADIENFRLAKPKVFGLVNIKNANVTYVPRKLDFKDISVNLNFTRDNLEISEIILKSGRSIVNMEGSIKNFLNLYYTDPQKIVLEWKINSPQLHLGEFMGFLGTRKKTQAAIKKNRKGNFTDDLNLLFEKSNVDMKLRVDKLYYNNFYATNAKADVLLTDTGVFIKNAGLNHAGGTLVINGSLQQSKVSKYSLDAAINNVDIRKFFYAFDNFGMESMKSENLRGFFSSKANVTGSINDDGKLVPRSMHGLVNFDIKRGKLLNFDPVTSVGKFAFPLRDVKNIEFYNLKGRLDVQGEKVTIHPMQINSSVLNMDIEGIYSFGKGTQIYVDVPLRNPKKDKEITDKDELAKRRNRGIVLHLKAEDDTDGKVKVKLGGKKEE</sequence>
<protein>
    <submittedName>
        <fullName evidence="2">AsmA family protein</fullName>
    </submittedName>
</protein>
<keyword evidence="1" id="KW-0472">Membrane</keyword>
<dbReference type="STRING" id="1121898.GCA_000422725_03974"/>